<name>A0ACD3QSP7_LARCR</name>
<reference evidence="1" key="1">
    <citation type="submission" date="2018-11" db="EMBL/GenBank/DDBJ databases">
        <title>The sequence and de novo assembly of Larimichthys crocea genome using PacBio and Hi-C technologies.</title>
        <authorList>
            <person name="Xu P."/>
            <person name="Chen B."/>
            <person name="Zhou Z."/>
            <person name="Ke Q."/>
            <person name="Wu Y."/>
            <person name="Bai H."/>
            <person name="Pu F."/>
        </authorList>
    </citation>
    <scope>NUCLEOTIDE SEQUENCE</scope>
    <source>
        <tissue evidence="1">Muscle</tissue>
    </source>
</reference>
<organism evidence="1 2">
    <name type="scientific">Larimichthys crocea</name>
    <name type="common">Large yellow croaker</name>
    <name type="synonym">Pseudosciaena crocea</name>
    <dbReference type="NCBI Taxonomy" id="215358"/>
    <lineage>
        <taxon>Eukaryota</taxon>
        <taxon>Metazoa</taxon>
        <taxon>Chordata</taxon>
        <taxon>Craniata</taxon>
        <taxon>Vertebrata</taxon>
        <taxon>Euteleostomi</taxon>
        <taxon>Actinopterygii</taxon>
        <taxon>Neopterygii</taxon>
        <taxon>Teleostei</taxon>
        <taxon>Neoteleostei</taxon>
        <taxon>Acanthomorphata</taxon>
        <taxon>Eupercaria</taxon>
        <taxon>Sciaenidae</taxon>
        <taxon>Larimichthys</taxon>
    </lineage>
</organism>
<comment type="caution">
    <text evidence="1">The sequence shown here is derived from an EMBL/GenBank/DDBJ whole genome shotgun (WGS) entry which is preliminary data.</text>
</comment>
<evidence type="ECO:0000313" key="2">
    <source>
        <dbReference type="Proteomes" id="UP000793456"/>
    </source>
</evidence>
<dbReference type="EMBL" id="CM011688">
    <property type="protein sequence ID" value="TMS10173.1"/>
    <property type="molecule type" value="Genomic_DNA"/>
</dbReference>
<protein>
    <submittedName>
        <fullName evidence="1">Uncharacterized protein</fullName>
    </submittedName>
</protein>
<gene>
    <name evidence="1" type="ORF">E3U43_002832</name>
</gene>
<keyword evidence="2" id="KW-1185">Reference proteome</keyword>
<dbReference type="Proteomes" id="UP000793456">
    <property type="component" value="Chromosome XV"/>
</dbReference>
<sequence length="245" mass="28286">MKPTPGQILPVVSTTSLLVQLWIEQYGSVEVINHKTGERCSMTFKPCGLFGNELHKVEGYILDKSKKKLCAIYGKWTECLYTVDAATFDNHKKTDRKNSDEKKGNKQSNVDEEPEEIPPPEAETVQIIPGSELIWKITPRPENSAKFAMHLNELETSMEGVVPTTDSRLRPDIRAMENGDIDLASAEKKRLEEKQRIARKNRTKSTDEWKTRWFQQGPNPHNKAQDWLYLKGYWDRNYTNMPDIY</sequence>
<evidence type="ECO:0000313" key="1">
    <source>
        <dbReference type="EMBL" id="TMS10173.1"/>
    </source>
</evidence>
<proteinExistence type="predicted"/>
<accession>A0ACD3QSP7</accession>